<dbReference type="GO" id="GO:0046872">
    <property type="term" value="F:metal ion binding"/>
    <property type="evidence" value="ECO:0007669"/>
    <property type="project" value="UniProtKB-KW"/>
</dbReference>
<accession>A0A0D3KZJ1</accession>
<dbReference type="NCBIfam" id="TIGR03598">
    <property type="entry name" value="GTPase_YsxC"/>
    <property type="match status" value="1"/>
</dbReference>
<protein>
    <recommendedName>
        <fullName evidence="12">EngB-type G domain-containing protein</fullName>
    </recommendedName>
</protein>
<keyword evidence="5" id="KW-0547">Nucleotide-binding</keyword>
<dbReference type="HAMAP" id="MF_00321">
    <property type="entry name" value="GTPase_EngB"/>
    <property type="match status" value="1"/>
</dbReference>
<feature type="compositionally biased region" description="Low complexity" evidence="10">
    <location>
        <begin position="63"/>
        <end position="79"/>
    </location>
</feature>
<evidence type="ECO:0000259" key="12">
    <source>
        <dbReference type="PROSITE" id="PS51706"/>
    </source>
</evidence>
<dbReference type="Proteomes" id="UP000013827">
    <property type="component" value="Unassembled WGS sequence"/>
</dbReference>
<dbReference type="PANTHER" id="PTHR11649:SF13">
    <property type="entry name" value="ENGB-TYPE G DOMAIN-CONTAINING PROTEIN"/>
    <property type="match status" value="1"/>
</dbReference>
<evidence type="ECO:0000256" key="6">
    <source>
        <dbReference type="ARBA" id="ARBA00022842"/>
    </source>
</evidence>
<dbReference type="EnsemblProtists" id="EOD41176">
    <property type="protein sequence ID" value="EOD41176"/>
    <property type="gene ID" value="EMIHUDRAFT_433263"/>
</dbReference>
<dbReference type="InterPro" id="IPR019987">
    <property type="entry name" value="GTP-bd_ribosome_bio_YsxC"/>
</dbReference>
<reference evidence="14" key="1">
    <citation type="journal article" date="2013" name="Nature">
        <title>Pan genome of the phytoplankton Emiliania underpins its global distribution.</title>
        <authorList>
            <person name="Read B.A."/>
            <person name="Kegel J."/>
            <person name="Klute M.J."/>
            <person name="Kuo A."/>
            <person name="Lefebvre S.C."/>
            <person name="Maumus F."/>
            <person name="Mayer C."/>
            <person name="Miller J."/>
            <person name="Monier A."/>
            <person name="Salamov A."/>
            <person name="Young J."/>
            <person name="Aguilar M."/>
            <person name="Claverie J.M."/>
            <person name="Frickenhaus S."/>
            <person name="Gonzalez K."/>
            <person name="Herman E.K."/>
            <person name="Lin Y.C."/>
            <person name="Napier J."/>
            <person name="Ogata H."/>
            <person name="Sarno A.F."/>
            <person name="Shmutz J."/>
            <person name="Schroeder D."/>
            <person name="de Vargas C."/>
            <person name="Verret F."/>
            <person name="von Dassow P."/>
            <person name="Valentin K."/>
            <person name="Van de Peer Y."/>
            <person name="Wheeler G."/>
            <person name="Dacks J.B."/>
            <person name="Delwiche C.F."/>
            <person name="Dyhrman S.T."/>
            <person name="Glockner G."/>
            <person name="John U."/>
            <person name="Richards T."/>
            <person name="Worden A.Z."/>
            <person name="Zhang X."/>
            <person name="Grigoriev I.V."/>
            <person name="Allen A.E."/>
            <person name="Bidle K."/>
            <person name="Borodovsky M."/>
            <person name="Bowler C."/>
            <person name="Brownlee C."/>
            <person name="Cock J.M."/>
            <person name="Elias M."/>
            <person name="Gladyshev V.N."/>
            <person name="Groth M."/>
            <person name="Guda C."/>
            <person name="Hadaegh A."/>
            <person name="Iglesias-Rodriguez M.D."/>
            <person name="Jenkins J."/>
            <person name="Jones B.M."/>
            <person name="Lawson T."/>
            <person name="Leese F."/>
            <person name="Lindquist E."/>
            <person name="Lobanov A."/>
            <person name="Lomsadze A."/>
            <person name="Malik S.B."/>
            <person name="Marsh M.E."/>
            <person name="Mackinder L."/>
            <person name="Mock T."/>
            <person name="Mueller-Roeber B."/>
            <person name="Pagarete A."/>
            <person name="Parker M."/>
            <person name="Probert I."/>
            <person name="Quesneville H."/>
            <person name="Raines C."/>
            <person name="Rensing S.A."/>
            <person name="Riano-Pachon D.M."/>
            <person name="Richier S."/>
            <person name="Rokitta S."/>
            <person name="Shiraiwa Y."/>
            <person name="Soanes D.M."/>
            <person name="van der Giezen M."/>
            <person name="Wahlund T.M."/>
            <person name="Williams B."/>
            <person name="Wilson W."/>
            <person name="Wolfe G."/>
            <person name="Wurch L.L."/>
        </authorList>
    </citation>
    <scope>NUCLEOTIDE SEQUENCE</scope>
</reference>
<evidence type="ECO:0000256" key="11">
    <source>
        <dbReference type="SAM" id="SignalP"/>
    </source>
</evidence>
<sequence>MLARSRSQLFLAITTTSALSLSRCVPPSSRAPVLHRRSAGSAVFMQAGAAAGGKRAARRRRGQPQPASHAPAASAQSPPTGLASGPAGEFAGSLRACVRNKQPHKARELYDAADGAVLPVGESYAAVMRALLKLSRVDLALQLHRDHTHAHPLLADGNTTAVLFSRLLRRGTSAAADGVAEATALLADIDARSPPPRDTCSAPPSPASQTARLADALAGQAPLWVAASRSMLPALALEQLRRGDAPAAEAVALRFARTARAAAAAAPPLETLKALTRAFGKARCVGGVYACLEAAESGGIAPDAELLQVLVDALVHAVRFVKGGVSMETLPTGGLAEVAFVGRSNVGKSSLVNMVLGRRAIAYTSKTPGKTQQYNYFAVNEGRAVGSFHLVDMPGLGFAKVAAPLRARWNAFLSEYFASRRELRMVVHLIDSQVPLQETDVSIMQMVGAAVAARSEQEGSGLAPPLDYAVVLTKADKNDGRVSSRTVDQVRRALESAGCPAATPLVPSSAKTRMGREAVWMLLREVMSEVRLEES</sequence>
<dbReference type="STRING" id="2903.R1FZH6"/>
<evidence type="ECO:0000256" key="7">
    <source>
        <dbReference type="ARBA" id="ARBA00023134"/>
    </source>
</evidence>
<evidence type="ECO:0000256" key="4">
    <source>
        <dbReference type="ARBA" id="ARBA00022723"/>
    </source>
</evidence>
<dbReference type="KEGG" id="ehx:EMIHUDRAFT_433263"/>
<keyword evidence="3" id="KW-0132">Cell division</keyword>
<keyword evidence="4" id="KW-0479">Metal-binding</keyword>
<feature type="domain" description="EngB-type G" evidence="12">
    <location>
        <begin position="334"/>
        <end position="529"/>
    </location>
</feature>
<feature type="region of interest" description="Disordered" evidence="10">
    <location>
        <begin position="191"/>
        <end position="211"/>
    </location>
</feature>
<dbReference type="RefSeq" id="XP_005793605.1">
    <property type="nucleotide sequence ID" value="XM_005793548.1"/>
</dbReference>
<evidence type="ECO:0000256" key="2">
    <source>
        <dbReference type="ARBA" id="ARBA00009638"/>
    </source>
</evidence>
<dbReference type="PaxDb" id="2903-EOD41176"/>
<comment type="cofactor">
    <cofactor evidence="1">
        <name>Mg(2+)</name>
        <dbReference type="ChEBI" id="CHEBI:18420"/>
    </cofactor>
</comment>
<reference evidence="13" key="2">
    <citation type="submission" date="2024-10" db="UniProtKB">
        <authorList>
            <consortium name="EnsemblProtists"/>
        </authorList>
    </citation>
    <scope>IDENTIFICATION</scope>
</reference>
<dbReference type="InterPro" id="IPR006073">
    <property type="entry name" value="GTP-bd"/>
</dbReference>
<dbReference type="OMA" id="MGREAVW"/>
<proteinExistence type="inferred from homology"/>
<evidence type="ECO:0000256" key="5">
    <source>
        <dbReference type="ARBA" id="ARBA00022741"/>
    </source>
</evidence>
<evidence type="ECO:0000313" key="13">
    <source>
        <dbReference type="EnsemblProtists" id="EOD41176"/>
    </source>
</evidence>
<keyword evidence="8" id="KW-0717">Septation</keyword>
<dbReference type="InterPro" id="IPR030393">
    <property type="entry name" value="G_ENGB_dom"/>
</dbReference>
<dbReference type="CDD" id="cd01876">
    <property type="entry name" value="YihA_EngB"/>
    <property type="match status" value="1"/>
</dbReference>
<dbReference type="PROSITE" id="PS51706">
    <property type="entry name" value="G_ENGB"/>
    <property type="match status" value="1"/>
</dbReference>
<dbReference type="HOGENOM" id="CLU_509448_0_0_1"/>
<keyword evidence="7" id="KW-0342">GTP-binding</keyword>
<feature type="signal peptide" evidence="11">
    <location>
        <begin position="1"/>
        <end position="18"/>
    </location>
</feature>
<dbReference type="GO" id="GO:0051301">
    <property type="term" value="P:cell division"/>
    <property type="evidence" value="ECO:0007669"/>
    <property type="project" value="UniProtKB-KW"/>
</dbReference>
<dbReference type="Pfam" id="PF01926">
    <property type="entry name" value="MMR_HSR1"/>
    <property type="match status" value="1"/>
</dbReference>
<dbReference type="eggNOG" id="KOG2486">
    <property type="taxonomic scope" value="Eukaryota"/>
</dbReference>
<dbReference type="PANTHER" id="PTHR11649">
    <property type="entry name" value="MSS1/TRME-RELATED GTP-BINDING PROTEIN"/>
    <property type="match status" value="1"/>
</dbReference>
<dbReference type="GO" id="GO:0005525">
    <property type="term" value="F:GTP binding"/>
    <property type="evidence" value="ECO:0007669"/>
    <property type="project" value="UniProtKB-KW"/>
</dbReference>
<keyword evidence="9" id="KW-0131">Cell cycle</keyword>
<keyword evidence="11" id="KW-0732">Signal</keyword>
<keyword evidence="6" id="KW-0460">Magnesium</keyword>
<dbReference type="InterPro" id="IPR027417">
    <property type="entry name" value="P-loop_NTPase"/>
</dbReference>
<dbReference type="SUPFAM" id="SSF52540">
    <property type="entry name" value="P-loop containing nucleoside triphosphate hydrolases"/>
    <property type="match status" value="1"/>
</dbReference>
<name>A0A0D3KZJ1_EMIH1</name>
<evidence type="ECO:0000313" key="14">
    <source>
        <dbReference type="Proteomes" id="UP000013827"/>
    </source>
</evidence>
<feature type="region of interest" description="Disordered" evidence="10">
    <location>
        <begin position="50"/>
        <end position="86"/>
    </location>
</feature>
<organism evidence="13 14">
    <name type="scientific">Emiliania huxleyi (strain CCMP1516)</name>
    <dbReference type="NCBI Taxonomy" id="280463"/>
    <lineage>
        <taxon>Eukaryota</taxon>
        <taxon>Haptista</taxon>
        <taxon>Haptophyta</taxon>
        <taxon>Prymnesiophyceae</taxon>
        <taxon>Isochrysidales</taxon>
        <taxon>Noelaerhabdaceae</taxon>
        <taxon>Emiliania</taxon>
    </lineage>
</organism>
<evidence type="ECO:0000256" key="10">
    <source>
        <dbReference type="SAM" id="MobiDB-lite"/>
    </source>
</evidence>
<comment type="similarity">
    <text evidence="2">Belongs to the TRAFAC class TrmE-Era-EngA-EngB-Septin-like GTPase superfamily. EngB GTPase family.</text>
</comment>
<evidence type="ECO:0000256" key="8">
    <source>
        <dbReference type="ARBA" id="ARBA00023210"/>
    </source>
</evidence>
<evidence type="ECO:0000256" key="3">
    <source>
        <dbReference type="ARBA" id="ARBA00022618"/>
    </source>
</evidence>
<dbReference type="Gene3D" id="3.40.50.300">
    <property type="entry name" value="P-loop containing nucleotide triphosphate hydrolases"/>
    <property type="match status" value="1"/>
</dbReference>
<keyword evidence="14" id="KW-1185">Reference proteome</keyword>
<evidence type="ECO:0000256" key="1">
    <source>
        <dbReference type="ARBA" id="ARBA00001946"/>
    </source>
</evidence>
<dbReference type="AlphaFoldDB" id="A0A0D3KZJ1"/>
<evidence type="ECO:0000256" key="9">
    <source>
        <dbReference type="ARBA" id="ARBA00023306"/>
    </source>
</evidence>
<dbReference type="GeneID" id="17286446"/>
<feature type="chain" id="PRO_5044192937" description="EngB-type G domain-containing protein" evidence="11">
    <location>
        <begin position="19"/>
        <end position="535"/>
    </location>
</feature>